<evidence type="ECO:0000256" key="1">
    <source>
        <dbReference type="SAM" id="MobiDB-lite"/>
    </source>
</evidence>
<keyword evidence="3" id="KW-1185">Reference proteome</keyword>
<name>A0A834J2N0_VESVU</name>
<comment type="caution">
    <text evidence="2">The sequence shown here is derived from an EMBL/GenBank/DDBJ whole genome shotgun (WGS) entry which is preliminary data.</text>
</comment>
<feature type="compositionally biased region" description="Basic and acidic residues" evidence="1">
    <location>
        <begin position="34"/>
        <end position="59"/>
    </location>
</feature>
<protein>
    <submittedName>
        <fullName evidence="2">Uncharacterized protein</fullName>
    </submittedName>
</protein>
<dbReference type="Proteomes" id="UP000614350">
    <property type="component" value="Unassembled WGS sequence"/>
</dbReference>
<feature type="compositionally biased region" description="Low complexity" evidence="1">
    <location>
        <begin position="60"/>
        <end position="75"/>
    </location>
</feature>
<organism evidence="2 3">
    <name type="scientific">Vespula vulgaris</name>
    <name type="common">Yellow jacket</name>
    <name type="synonym">Wasp</name>
    <dbReference type="NCBI Taxonomy" id="7454"/>
    <lineage>
        <taxon>Eukaryota</taxon>
        <taxon>Metazoa</taxon>
        <taxon>Ecdysozoa</taxon>
        <taxon>Arthropoda</taxon>
        <taxon>Hexapoda</taxon>
        <taxon>Insecta</taxon>
        <taxon>Pterygota</taxon>
        <taxon>Neoptera</taxon>
        <taxon>Endopterygota</taxon>
        <taxon>Hymenoptera</taxon>
        <taxon>Apocrita</taxon>
        <taxon>Aculeata</taxon>
        <taxon>Vespoidea</taxon>
        <taxon>Vespidae</taxon>
        <taxon>Vespinae</taxon>
        <taxon>Vespula</taxon>
    </lineage>
</organism>
<dbReference type="AlphaFoldDB" id="A0A834J2N0"/>
<feature type="region of interest" description="Disordered" evidence="1">
    <location>
        <begin position="23"/>
        <end position="75"/>
    </location>
</feature>
<reference evidence="2" key="1">
    <citation type="journal article" date="2020" name="G3 (Bethesda)">
        <title>High-Quality Assemblies for Three Invasive Social Wasps from the &lt;i&gt;Vespula&lt;/i&gt; Genus.</title>
        <authorList>
            <person name="Harrop T.W.R."/>
            <person name="Guhlin J."/>
            <person name="McLaughlin G.M."/>
            <person name="Permina E."/>
            <person name="Stockwell P."/>
            <person name="Gilligan J."/>
            <person name="Le Lec M.F."/>
            <person name="Gruber M.A.M."/>
            <person name="Quinn O."/>
            <person name="Lovegrove M."/>
            <person name="Duncan E.J."/>
            <person name="Remnant E.J."/>
            <person name="Van Eeckhoven J."/>
            <person name="Graham B."/>
            <person name="Knapp R.A."/>
            <person name="Langford K.W."/>
            <person name="Kronenberg Z."/>
            <person name="Press M.O."/>
            <person name="Eacker S.M."/>
            <person name="Wilson-Rankin E.E."/>
            <person name="Purcell J."/>
            <person name="Lester P.J."/>
            <person name="Dearden P.K."/>
        </authorList>
    </citation>
    <scope>NUCLEOTIDE SEQUENCE</scope>
    <source>
        <strain evidence="2">Marl-1</strain>
    </source>
</reference>
<dbReference type="EMBL" id="JACSEA010000021">
    <property type="protein sequence ID" value="KAF7380968.1"/>
    <property type="molecule type" value="Genomic_DNA"/>
</dbReference>
<feature type="compositionally biased region" description="Acidic residues" evidence="1">
    <location>
        <begin position="24"/>
        <end position="33"/>
    </location>
</feature>
<evidence type="ECO:0000313" key="2">
    <source>
        <dbReference type="EMBL" id="KAF7380968.1"/>
    </source>
</evidence>
<gene>
    <name evidence="2" type="ORF">HZH66_014344</name>
</gene>
<proteinExistence type="predicted"/>
<sequence length="129" mass="14561">MERVFVCRNETFRRIVDSLCIKEGEEEEEEEEGMKEKKGTIRGKPQEHSSMEETDHKETLSSSSLSSSSASASASNDNMMVVVVVVVKVKVGNRRYRQTAKTFSVSLLSEIFTSRLQQQSARRSVRVIA</sequence>
<evidence type="ECO:0000313" key="3">
    <source>
        <dbReference type="Proteomes" id="UP000614350"/>
    </source>
</evidence>
<accession>A0A834J2N0</accession>